<dbReference type="Pfam" id="PF07690">
    <property type="entry name" value="MFS_1"/>
    <property type="match status" value="1"/>
</dbReference>
<evidence type="ECO:0000313" key="8">
    <source>
        <dbReference type="EMBL" id="MBB5896013.1"/>
    </source>
</evidence>
<feature type="transmembrane region" description="Helical" evidence="7">
    <location>
        <begin position="241"/>
        <end position="261"/>
    </location>
</feature>
<keyword evidence="2" id="KW-0813">Transport</keyword>
<feature type="transmembrane region" description="Helical" evidence="7">
    <location>
        <begin position="202"/>
        <end position="221"/>
    </location>
</feature>
<feature type="transmembrane region" description="Helical" evidence="7">
    <location>
        <begin position="134"/>
        <end position="154"/>
    </location>
</feature>
<keyword evidence="4 7" id="KW-0812">Transmembrane</keyword>
<evidence type="ECO:0000256" key="7">
    <source>
        <dbReference type="SAM" id="Phobius"/>
    </source>
</evidence>
<dbReference type="RefSeq" id="WP_184867725.1">
    <property type="nucleotide sequence ID" value="NZ_BAAAWY010000041.1"/>
</dbReference>
<feature type="transmembrane region" description="Helical" evidence="7">
    <location>
        <begin position="368"/>
        <end position="385"/>
    </location>
</feature>
<dbReference type="SUPFAM" id="SSF103473">
    <property type="entry name" value="MFS general substrate transporter"/>
    <property type="match status" value="1"/>
</dbReference>
<keyword evidence="9" id="KW-1185">Reference proteome</keyword>
<keyword evidence="3" id="KW-1003">Cell membrane</keyword>
<feature type="transmembrane region" description="Helical" evidence="7">
    <location>
        <begin position="160"/>
        <end position="181"/>
    </location>
</feature>
<gene>
    <name evidence="8" type="ORF">BJ998_007209</name>
</gene>
<dbReference type="GO" id="GO:0005886">
    <property type="term" value="C:plasma membrane"/>
    <property type="evidence" value="ECO:0007669"/>
    <property type="project" value="UniProtKB-SubCell"/>
</dbReference>
<feature type="transmembrane region" description="Helical" evidence="7">
    <location>
        <begin position="7"/>
        <end position="30"/>
    </location>
</feature>
<evidence type="ECO:0000313" key="9">
    <source>
        <dbReference type="Proteomes" id="UP000585638"/>
    </source>
</evidence>
<dbReference type="AlphaFoldDB" id="A0A7W9KPE6"/>
<evidence type="ECO:0000256" key="1">
    <source>
        <dbReference type="ARBA" id="ARBA00004651"/>
    </source>
</evidence>
<dbReference type="InterPro" id="IPR050171">
    <property type="entry name" value="MFS_Transporters"/>
</dbReference>
<accession>A0A7W9KPE6</accession>
<comment type="caution">
    <text evidence="8">The sequence shown here is derived from an EMBL/GenBank/DDBJ whole genome shotgun (WGS) entry which is preliminary data.</text>
</comment>
<feature type="transmembrane region" description="Helical" evidence="7">
    <location>
        <begin position="273"/>
        <end position="295"/>
    </location>
</feature>
<proteinExistence type="predicted"/>
<evidence type="ECO:0000256" key="3">
    <source>
        <dbReference type="ARBA" id="ARBA00022475"/>
    </source>
</evidence>
<dbReference type="InterPro" id="IPR011701">
    <property type="entry name" value="MFS"/>
</dbReference>
<feature type="transmembrane region" description="Helical" evidence="7">
    <location>
        <begin position="42"/>
        <end position="64"/>
    </location>
</feature>
<evidence type="ECO:0000256" key="6">
    <source>
        <dbReference type="ARBA" id="ARBA00023136"/>
    </source>
</evidence>
<feature type="transmembrane region" description="Helical" evidence="7">
    <location>
        <begin position="301"/>
        <end position="320"/>
    </location>
</feature>
<dbReference type="Gene3D" id="1.20.1250.20">
    <property type="entry name" value="MFS general substrate transporter like domains"/>
    <property type="match status" value="1"/>
</dbReference>
<feature type="transmembrane region" description="Helical" evidence="7">
    <location>
        <begin position="95"/>
        <end position="122"/>
    </location>
</feature>
<evidence type="ECO:0000256" key="4">
    <source>
        <dbReference type="ARBA" id="ARBA00022692"/>
    </source>
</evidence>
<feature type="transmembrane region" description="Helical" evidence="7">
    <location>
        <begin position="71"/>
        <end position="89"/>
    </location>
</feature>
<keyword evidence="6 7" id="KW-0472">Membrane</keyword>
<sequence length="395" mass="41237">MPKPVNGLIATHGLSSFCLGLVFPYTAIYLSDMPGVGTPGVAVFYACTGGANLATALLLSTGILRLRGVPLGVLGTLLWFVGYLGLYLAGSYPAVVAAGLAIGVGQGSFLAAIIPIVNSLVTAEERRRVFARRYAVLNATLALGSLVAAGLTLALPRTVIPYLFLANAVGMLPVTVAILAVRKHLPAASSDRERSDATPVGQLWRITLSAAAFQLAVYLFGLSQFEATAPLVSVNLMAMGLSTVSLLLMVDVGVIAFAQGLVTRLLEKRPELFGLRCAMLLWVAAYLIAGVVSFGPYPLRLAGLLAYAVLFALGECAYSASFHPWLISLVPDRDLTRANALVNSMMGIGNFAGPSIGVALALTGSAPTVWLGLAACCTAVTFITARARRRQPVTA</sequence>
<evidence type="ECO:0000256" key="2">
    <source>
        <dbReference type="ARBA" id="ARBA00022448"/>
    </source>
</evidence>
<dbReference type="InterPro" id="IPR036259">
    <property type="entry name" value="MFS_trans_sf"/>
</dbReference>
<dbReference type="PANTHER" id="PTHR23517">
    <property type="entry name" value="RESISTANCE PROTEIN MDTM, PUTATIVE-RELATED-RELATED"/>
    <property type="match status" value="1"/>
</dbReference>
<comment type="subcellular location">
    <subcellularLocation>
        <location evidence="1">Cell membrane</location>
        <topology evidence="1">Multi-pass membrane protein</topology>
    </subcellularLocation>
</comment>
<reference evidence="8 9" key="1">
    <citation type="submission" date="2020-08" db="EMBL/GenBank/DDBJ databases">
        <title>Sequencing the genomes of 1000 actinobacteria strains.</title>
        <authorList>
            <person name="Klenk H.-P."/>
        </authorList>
    </citation>
    <scope>NUCLEOTIDE SEQUENCE [LARGE SCALE GENOMIC DNA]</scope>
    <source>
        <strain evidence="8 9">DSM 43851</strain>
    </source>
</reference>
<dbReference type="PANTHER" id="PTHR23517:SF2">
    <property type="entry name" value="MULTIDRUG RESISTANCE PROTEIN MDTH"/>
    <property type="match status" value="1"/>
</dbReference>
<dbReference type="GO" id="GO:0022857">
    <property type="term" value="F:transmembrane transporter activity"/>
    <property type="evidence" value="ECO:0007669"/>
    <property type="project" value="InterPro"/>
</dbReference>
<dbReference type="EMBL" id="JACHIR010000001">
    <property type="protein sequence ID" value="MBB5896013.1"/>
    <property type="molecule type" value="Genomic_DNA"/>
</dbReference>
<evidence type="ECO:0000256" key="5">
    <source>
        <dbReference type="ARBA" id="ARBA00022989"/>
    </source>
</evidence>
<organism evidence="8 9">
    <name type="scientific">Kutzneria kofuensis</name>
    <dbReference type="NCBI Taxonomy" id="103725"/>
    <lineage>
        <taxon>Bacteria</taxon>
        <taxon>Bacillati</taxon>
        <taxon>Actinomycetota</taxon>
        <taxon>Actinomycetes</taxon>
        <taxon>Pseudonocardiales</taxon>
        <taxon>Pseudonocardiaceae</taxon>
        <taxon>Kutzneria</taxon>
    </lineage>
</organism>
<name>A0A7W9KPE6_9PSEU</name>
<keyword evidence="5 7" id="KW-1133">Transmembrane helix</keyword>
<protein>
    <submittedName>
        <fullName evidence="8">MFS family permease</fullName>
    </submittedName>
</protein>
<dbReference type="Proteomes" id="UP000585638">
    <property type="component" value="Unassembled WGS sequence"/>
</dbReference>
<feature type="transmembrane region" description="Helical" evidence="7">
    <location>
        <begin position="341"/>
        <end position="362"/>
    </location>
</feature>